<dbReference type="Proteomes" id="UP000265566">
    <property type="component" value="Chromosome 8"/>
</dbReference>
<comment type="caution">
    <text evidence="2">The sequence shown here is derived from an EMBL/GenBank/DDBJ whole genome shotgun (WGS) entry which is preliminary data.</text>
</comment>
<dbReference type="EMBL" id="PSQE01000008">
    <property type="protein sequence ID" value="RHN41275.1"/>
    <property type="molecule type" value="Genomic_DNA"/>
</dbReference>
<sequence length="127" mass="14104">MAGIDRSKVASMIYNIYKNNGKGIGYSEEKSKEYTLKSYCDCIKDELKSTFVPEGTVAVTAVQSEPEASGSKAKITSKPENLKSKVMTKPDPKTAKIKILKRSEPVPQSLIKPKPRILKSKDQKNRI</sequence>
<evidence type="ECO:0000313" key="2">
    <source>
        <dbReference type="EMBL" id="RHN41275.1"/>
    </source>
</evidence>
<gene>
    <name evidence="2" type="ORF">MtrunA17_Chr8g0364361</name>
</gene>
<dbReference type="AlphaFoldDB" id="A0A396GRC2"/>
<feature type="compositionally biased region" description="Basic and acidic residues" evidence="1">
    <location>
        <begin position="80"/>
        <end position="94"/>
    </location>
</feature>
<name>A0A396GRC2_MEDTR</name>
<reference evidence="3" key="1">
    <citation type="journal article" date="2018" name="Nat. Plants">
        <title>Whole-genome landscape of Medicago truncatula symbiotic genes.</title>
        <authorList>
            <person name="Pecrix Y."/>
            <person name="Staton S.E."/>
            <person name="Sallet E."/>
            <person name="Lelandais-Briere C."/>
            <person name="Moreau S."/>
            <person name="Carrere S."/>
            <person name="Blein T."/>
            <person name="Jardinaud M.F."/>
            <person name="Latrasse D."/>
            <person name="Zouine M."/>
            <person name="Zahm M."/>
            <person name="Kreplak J."/>
            <person name="Mayjonade B."/>
            <person name="Satge C."/>
            <person name="Perez M."/>
            <person name="Cauet S."/>
            <person name="Marande W."/>
            <person name="Chantry-Darmon C."/>
            <person name="Lopez-Roques C."/>
            <person name="Bouchez O."/>
            <person name="Berard A."/>
            <person name="Debelle F."/>
            <person name="Munos S."/>
            <person name="Bendahmane A."/>
            <person name="Berges H."/>
            <person name="Niebel A."/>
            <person name="Buitink J."/>
            <person name="Frugier F."/>
            <person name="Benhamed M."/>
            <person name="Crespi M."/>
            <person name="Gouzy J."/>
            <person name="Gamas P."/>
        </authorList>
    </citation>
    <scope>NUCLEOTIDE SEQUENCE [LARGE SCALE GENOMIC DNA]</scope>
    <source>
        <strain evidence="3">cv. Jemalong A17</strain>
    </source>
</reference>
<dbReference type="Gramene" id="rna47580">
    <property type="protein sequence ID" value="RHN41275.1"/>
    <property type="gene ID" value="gene47580"/>
</dbReference>
<proteinExistence type="predicted"/>
<protein>
    <submittedName>
        <fullName evidence="2">Uncharacterized protein</fullName>
    </submittedName>
</protein>
<organism evidence="2 3">
    <name type="scientific">Medicago truncatula</name>
    <name type="common">Barrel medic</name>
    <name type="synonym">Medicago tribuloides</name>
    <dbReference type="NCBI Taxonomy" id="3880"/>
    <lineage>
        <taxon>Eukaryota</taxon>
        <taxon>Viridiplantae</taxon>
        <taxon>Streptophyta</taxon>
        <taxon>Embryophyta</taxon>
        <taxon>Tracheophyta</taxon>
        <taxon>Spermatophyta</taxon>
        <taxon>Magnoliopsida</taxon>
        <taxon>eudicotyledons</taxon>
        <taxon>Gunneridae</taxon>
        <taxon>Pentapetalae</taxon>
        <taxon>rosids</taxon>
        <taxon>fabids</taxon>
        <taxon>Fabales</taxon>
        <taxon>Fabaceae</taxon>
        <taxon>Papilionoideae</taxon>
        <taxon>50 kb inversion clade</taxon>
        <taxon>NPAAA clade</taxon>
        <taxon>Hologalegina</taxon>
        <taxon>IRL clade</taxon>
        <taxon>Trifolieae</taxon>
        <taxon>Medicago</taxon>
    </lineage>
</organism>
<evidence type="ECO:0000256" key="1">
    <source>
        <dbReference type="SAM" id="MobiDB-lite"/>
    </source>
</evidence>
<evidence type="ECO:0000313" key="3">
    <source>
        <dbReference type="Proteomes" id="UP000265566"/>
    </source>
</evidence>
<accession>A0A396GRC2</accession>
<feature type="region of interest" description="Disordered" evidence="1">
    <location>
        <begin position="63"/>
        <end position="127"/>
    </location>
</feature>